<evidence type="ECO:0000256" key="1">
    <source>
        <dbReference type="ARBA" id="ARBA00022801"/>
    </source>
</evidence>
<dbReference type="SMART" id="SM00487">
    <property type="entry name" value="DEXDc"/>
    <property type="match status" value="1"/>
</dbReference>
<keyword evidence="1" id="KW-0378">Hydrolase</keyword>
<dbReference type="InterPro" id="IPR049730">
    <property type="entry name" value="SNF2/RAD54-like_C"/>
</dbReference>
<sequence>MYLDLQLEISDIQSQSASLRTYERGEYYYRDGRVDRIEYNSTYAYYRSLVEGQQAYEVMIYMESNGVDVCECSCPAFNSYEGYCKHIVATLLAILYGNKQKAVEESLSIEETRQRSRYVVTDLINLFQTDLQKTESAAVQTPLIVQYFLELVPSHEEESELAFTVELKVGHERLYVVKRIGEFLNAYKQREELYFTKKFTYDPKKEIPDKHDQAMLEFLVELHDHEMRYRQILNPWSYEGTSKERTLTIPSHQLERFLHLLPPERFNLEHLGSHYAELPIVEGQFPISFSLHEGEGELILQSKITNATEQNINERLQREEPALLSEKGHCFYQGRIFRLTDKQQKLLLPLHRQIQEVPKRQLVIPASQVEEAISILVPPIKKEANLIIDQEISDKIVQQPLGVEIYLDRSSQGNKECLTAQITYLYGNERLDPFHSSETERTDEKILIRDTEKEQQVMGIFESVDFKYNGETLYLEDEDAQFHFLYDHLPQLRTLADLYMTESFQRVMIENKHIPTPRVNMNETMDWLEIQFEVPEVNEEELNEMLKAFVEKKTYYRLKDGGYVPLQTELTASIQDLFSDENHRQALLEGHKLKLPAYRAMQLEETLSTEVGAQVKKGQLFRRLIRNMKDPESAEYQPPTQMASILRDYQLIGYQWMKMLNGYRFGGILADEMGLGKTIQALAFITSELESNAEYPVLVVAPASLVYNWEHESNRFAPHLKTLVLAGNKDERERRIQELSEYDLIITSYPLLRRDIDQLESIFFRSLILDEAQNFKNQQSQTAQAVKRIKAGTRFALSGTPIENKVDELWSIFDVILPGLFPNQTVFRRLSKERIAKRVRPFVLRRMKRDVLTELPPKIESIRYSELTTEQKKVYLATLEKIRQDTKASIQSEGFHKSRMKILAGLTRLRQICCHPSLYLENYQAESGKMHQLFELLEELFENGHRVLLFSQYTSMLGLIRTEFKERQLDYHYIDGQTPSKERLELVRRFNQGEKEIFLISLRAGGTGLNLTGADTVILYDLWWNPAVEQQAADRAHRMGQNKNVQVLKLITRGTIEEKIYELQQQKQALFEQVIQPGEEMLNTLSEENIKEILDIQ</sequence>
<comment type="caution">
    <text evidence="6">The sequence shown here is derived from an EMBL/GenBank/DDBJ whole genome shotgun (WGS) entry which is preliminary data.</text>
</comment>
<dbReference type="Pfam" id="PF00271">
    <property type="entry name" value="Helicase_C"/>
    <property type="match status" value="1"/>
</dbReference>
<proteinExistence type="predicted"/>
<dbReference type="SUPFAM" id="SSF52540">
    <property type="entry name" value="P-loop containing nucleoside triphosphate hydrolases"/>
    <property type="match status" value="2"/>
</dbReference>
<dbReference type="CDD" id="cd18793">
    <property type="entry name" value="SF2_C_SNF"/>
    <property type="match status" value="1"/>
</dbReference>
<keyword evidence="2" id="KW-0479">Metal-binding</keyword>
<dbReference type="AlphaFoldDB" id="A0A926RT78"/>
<dbReference type="PROSITE" id="PS50966">
    <property type="entry name" value="ZF_SWIM"/>
    <property type="match status" value="1"/>
</dbReference>
<keyword evidence="7" id="KW-1185">Reference proteome</keyword>
<dbReference type="InterPro" id="IPR027417">
    <property type="entry name" value="P-loop_NTPase"/>
</dbReference>
<dbReference type="InterPro" id="IPR001650">
    <property type="entry name" value="Helicase_C-like"/>
</dbReference>
<evidence type="ECO:0000313" key="7">
    <source>
        <dbReference type="Proteomes" id="UP000661691"/>
    </source>
</evidence>
<dbReference type="FunFam" id="3.40.50.300:FF:000533">
    <property type="entry name" value="Helicase, Snf2 family"/>
    <property type="match status" value="1"/>
</dbReference>
<dbReference type="SMART" id="SM00490">
    <property type="entry name" value="HELICc"/>
    <property type="match status" value="1"/>
</dbReference>
<dbReference type="Pfam" id="PF08455">
    <property type="entry name" value="SNF2_assoc"/>
    <property type="match status" value="1"/>
</dbReference>
<dbReference type="CDD" id="cd18012">
    <property type="entry name" value="DEXQc_arch_SWI2_SNF2"/>
    <property type="match status" value="1"/>
</dbReference>
<dbReference type="PROSITE" id="PS51192">
    <property type="entry name" value="HELICASE_ATP_BIND_1"/>
    <property type="match status" value="1"/>
</dbReference>
<evidence type="ECO:0000259" key="3">
    <source>
        <dbReference type="PROSITE" id="PS50966"/>
    </source>
</evidence>
<accession>A0A926RT78</accession>
<evidence type="ECO:0000313" key="6">
    <source>
        <dbReference type="EMBL" id="MBD1371353.1"/>
    </source>
</evidence>
<gene>
    <name evidence="6" type="ORF">IC620_03160</name>
</gene>
<dbReference type="EMBL" id="JACXAH010000003">
    <property type="protein sequence ID" value="MBD1371353.1"/>
    <property type="molecule type" value="Genomic_DNA"/>
</dbReference>
<organism evidence="6 7">
    <name type="scientific">Polycladospora coralii</name>
    <dbReference type="NCBI Taxonomy" id="2771432"/>
    <lineage>
        <taxon>Bacteria</taxon>
        <taxon>Bacillati</taxon>
        <taxon>Bacillota</taxon>
        <taxon>Bacilli</taxon>
        <taxon>Bacillales</taxon>
        <taxon>Thermoactinomycetaceae</taxon>
        <taxon>Polycladospora</taxon>
    </lineage>
</organism>
<dbReference type="GO" id="GO:0008270">
    <property type="term" value="F:zinc ion binding"/>
    <property type="evidence" value="ECO:0007669"/>
    <property type="project" value="UniProtKB-KW"/>
</dbReference>
<feature type="domain" description="Helicase C-terminal" evidence="5">
    <location>
        <begin position="932"/>
        <end position="1086"/>
    </location>
</feature>
<dbReference type="Pfam" id="PF00176">
    <property type="entry name" value="SNF2-rel_dom"/>
    <property type="match status" value="1"/>
</dbReference>
<dbReference type="PANTHER" id="PTHR10799">
    <property type="entry name" value="SNF2/RAD54 HELICASE FAMILY"/>
    <property type="match status" value="1"/>
</dbReference>
<keyword evidence="2" id="KW-0863">Zinc-finger</keyword>
<name>A0A926RT78_9BACL</name>
<keyword evidence="2" id="KW-0862">Zinc</keyword>
<dbReference type="GO" id="GO:0005524">
    <property type="term" value="F:ATP binding"/>
    <property type="evidence" value="ECO:0007669"/>
    <property type="project" value="InterPro"/>
</dbReference>
<feature type="domain" description="Helicase ATP-binding" evidence="4">
    <location>
        <begin position="658"/>
        <end position="819"/>
    </location>
</feature>
<dbReference type="PROSITE" id="PS51194">
    <property type="entry name" value="HELICASE_CTER"/>
    <property type="match status" value="1"/>
</dbReference>
<evidence type="ECO:0000256" key="2">
    <source>
        <dbReference type="PROSITE-ProRule" id="PRU00325"/>
    </source>
</evidence>
<dbReference type="RefSeq" id="WP_191141496.1">
    <property type="nucleotide sequence ID" value="NZ_JACXAH010000003.1"/>
</dbReference>
<dbReference type="InterPro" id="IPR007527">
    <property type="entry name" value="Znf_SWIM"/>
</dbReference>
<dbReference type="InterPro" id="IPR038718">
    <property type="entry name" value="SNF2-like_sf"/>
</dbReference>
<dbReference type="Gene3D" id="3.40.50.300">
    <property type="entry name" value="P-loop containing nucleotide triphosphate hydrolases"/>
    <property type="match status" value="1"/>
</dbReference>
<evidence type="ECO:0000259" key="5">
    <source>
        <dbReference type="PROSITE" id="PS51194"/>
    </source>
</evidence>
<dbReference type="InterPro" id="IPR000330">
    <property type="entry name" value="SNF2_N"/>
</dbReference>
<dbReference type="Gene3D" id="3.40.50.10810">
    <property type="entry name" value="Tandem AAA-ATPase domain"/>
    <property type="match status" value="1"/>
</dbReference>
<dbReference type="InterPro" id="IPR014001">
    <property type="entry name" value="Helicase_ATP-bd"/>
</dbReference>
<dbReference type="InterPro" id="IPR013663">
    <property type="entry name" value="Helicase_SWF/SNF/SWI_bac"/>
</dbReference>
<protein>
    <submittedName>
        <fullName evidence="6">SNF2 helicase associated domain-containing protein</fullName>
    </submittedName>
</protein>
<feature type="domain" description="SWIM-type" evidence="3">
    <location>
        <begin position="56"/>
        <end position="95"/>
    </location>
</feature>
<reference evidence="6" key="1">
    <citation type="submission" date="2020-09" db="EMBL/GenBank/DDBJ databases">
        <title>A novel bacterium of genus Hazenella, isolated from South China Sea.</title>
        <authorList>
            <person name="Huang H."/>
            <person name="Mo K."/>
            <person name="Hu Y."/>
        </authorList>
    </citation>
    <scope>NUCLEOTIDE SEQUENCE</scope>
    <source>
        <strain evidence="6">IB182357</strain>
    </source>
</reference>
<dbReference type="GO" id="GO:0016787">
    <property type="term" value="F:hydrolase activity"/>
    <property type="evidence" value="ECO:0007669"/>
    <property type="project" value="UniProtKB-KW"/>
</dbReference>
<evidence type="ECO:0000259" key="4">
    <source>
        <dbReference type="PROSITE" id="PS51192"/>
    </source>
</evidence>
<dbReference type="Proteomes" id="UP000661691">
    <property type="component" value="Unassembled WGS sequence"/>
</dbReference>
<dbReference type="Pfam" id="PF04434">
    <property type="entry name" value="SWIM"/>
    <property type="match status" value="1"/>
</dbReference>